<reference evidence="2" key="2">
    <citation type="journal article" date="2023" name="IMA Fungus">
        <title>Comparative genomic study of the Penicillium genus elucidates a diverse pangenome and 15 lateral gene transfer events.</title>
        <authorList>
            <person name="Petersen C."/>
            <person name="Sorensen T."/>
            <person name="Nielsen M.R."/>
            <person name="Sondergaard T.E."/>
            <person name="Sorensen J.L."/>
            <person name="Fitzpatrick D.A."/>
            <person name="Frisvad J.C."/>
            <person name="Nielsen K.L."/>
        </authorList>
    </citation>
    <scope>NUCLEOTIDE SEQUENCE</scope>
    <source>
        <strain evidence="2">IBT 30761</strain>
    </source>
</reference>
<dbReference type="Gene3D" id="3.40.50.1820">
    <property type="entry name" value="alpha/beta hydrolase"/>
    <property type="match status" value="1"/>
</dbReference>
<dbReference type="Proteomes" id="UP001149074">
    <property type="component" value="Unassembled WGS sequence"/>
</dbReference>
<protein>
    <submittedName>
        <fullName evidence="2">Alpha/beta-hydrolase</fullName>
    </submittedName>
</protein>
<gene>
    <name evidence="2" type="ORF">N7532_005542</name>
</gene>
<evidence type="ECO:0000259" key="1">
    <source>
        <dbReference type="Pfam" id="PF12697"/>
    </source>
</evidence>
<dbReference type="GeneID" id="81357015"/>
<dbReference type="PANTHER" id="PTHR37017:SF11">
    <property type="entry name" value="ESTERASE_LIPASE_THIOESTERASE DOMAIN-CONTAINING PROTEIN"/>
    <property type="match status" value="1"/>
</dbReference>
<evidence type="ECO:0000313" key="3">
    <source>
        <dbReference type="Proteomes" id="UP001149074"/>
    </source>
</evidence>
<keyword evidence="3" id="KW-1185">Reference proteome</keyword>
<dbReference type="InterPro" id="IPR029058">
    <property type="entry name" value="AB_hydrolase_fold"/>
</dbReference>
<evidence type="ECO:0000313" key="2">
    <source>
        <dbReference type="EMBL" id="KAJ5098541.1"/>
    </source>
</evidence>
<dbReference type="GO" id="GO:0017000">
    <property type="term" value="P:antibiotic biosynthetic process"/>
    <property type="evidence" value="ECO:0007669"/>
    <property type="project" value="UniProtKB-ARBA"/>
</dbReference>
<dbReference type="InterPro" id="IPR000073">
    <property type="entry name" value="AB_hydrolase_1"/>
</dbReference>
<dbReference type="PANTHER" id="PTHR37017">
    <property type="entry name" value="AB HYDROLASE-1 DOMAIN-CONTAINING PROTEIN-RELATED"/>
    <property type="match status" value="1"/>
</dbReference>
<dbReference type="SUPFAM" id="SSF53474">
    <property type="entry name" value="alpha/beta-Hydrolases"/>
    <property type="match status" value="1"/>
</dbReference>
<organism evidence="2 3">
    <name type="scientific">Penicillium argentinense</name>
    <dbReference type="NCBI Taxonomy" id="1131581"/>
    <lineage>
        <taxon>Eukaryota</taxon>
        <taxon>Fungi</taxon>
        <taxon>Dikarya</taxon>
        <taxon>Ascomycota</taxon>
        <taxon>Pezizomycotina</taxon>
        <taxon>Eurotiomycetes</taxon>
        <taxon>Eurotiomycetidae</taxon>
        <taxon>Eurotiales</taxon>
        <taxon>Aspergillaceae</taxon>
        <taxon>Penicillium</taxon>
    </lineage>
</organism>
<dbReference type="AlphaFoldDB" id="A0A9W9FE54"/>
<accession>A0A9W9FE54</accession>
<sequence>MATPVIIIVPGSWHSPKHYHYVIDGLKKLGYEAEGVALPSFNSSPPLASWDQDAQEVRRVILKYLDSGRDVIPLAHSFGGIAMSEAVQGLGKQDREKQGQKGSVLRLVYMCAMALPKGQSYAGQIAPATPEEEELDKQRKEMQAKYGGINVRSDGSMVLDEFACRMALYNDCDPKDVTEAVSWLGSFPTGPLAVPVTYTAYLEIPSTYIVCRNDQALPVCVQERIVAQGNGVFQVERCDEGHSPFLSNPEYIVDCVRRAAGEIIDLEREL</sequence>
<name>A0A9W9FE54_9EURO</name>
<dbReference type="EMBL" id="JAPQKI010000005">
    <property type="protein sequence ID" value="KAJ5098541.1"/>
    <property type="molecule type" value="Genomic_DNA"/>
</dbReference>
<comment type="caution">
    <text evidence="2">The sequence shown here is derived from an EMBL/GenBank/DDBJ whole genome shotgun (WGS) entry which is preliminary data.</text>
</comment>
<dbReference type="GO" id="GO:0072330">
    <property type="term" value="P:monocarboxylic acid biosynthetic process"/>
    <property type="evidence" value="ECO:0007669"/>
    <property type="project" value="UniProtKB-ARBA"/>
</dbReference>
<dbReference type="Pfam" id="PF12697">
    <property type="entry name" value="Abhydrolase_6"/>
    <property type="match status" value="1"/>
</dbReference>
<feature type="domain" description="AB hydrolase-1" evidence="1">
    <location>
        <begin position="6"/>
        <end position="254"/>
    </location>
</feature>
<proteinExistence type="predicted"/>
<dbReference type="OrthoDB" id="408373at2759"/>
<reference evidence="2" key="1">
    <citation type="submission" date="2022-11" db="EMBL/GenBank/DDBJ databases">
        <authorList>
            <person name="Petersen C."/>
        </authorList>
    </citation>
    <scope>NUCLEOTIDE SEQUENCE</scope>
    <source>
        <strain evidence="2">IBT 30761</strain>
    </source>
</reference>
<dbReference type="InterPro" id="IPR052897">
    <property type="entry name" value="Sec-Metab_Biosynth_Hydrolase"/>
</dbReference>
<dbReference type="RefSeq" id="XP_056474195.1">
    <property type="nucleotide sequence ID" value="XM_056618036.1"/>
</dbReference>